<proteinExistence type="inferred from homology"/>
<dbReference type="Gene3D" id="3.30.710.10">
    <property type="entry name" value="Potassium Channel Kv1.1, Chain A"/>
    <property type="match status" value="1"/>
</dbReference>
<dbReference type="FunFam" id="3.30.710.10:FF:000035">
    <property type="entry name" value="Elongin C transcription elongation factor"/>
    <property type="match status" value="1"/>
</dbReference>
<dbReference type="PANTHER" id="PTHR20648">
    <property type="entry name" value="ELONGIN-C"/>
    <property type="match status" value="1"/>
</dbReference>
<comment type="similarity">
    <text evidence="2">Belongs to the SKP1 family.</text>
</comment>
<dbReference type="SUPFAM" id="SSF54695">
    <property type="entry name" value="POZ domain"/>
    <property type="match status" value="1"/>
</dbReference>
<evidence type="ECO:0000256" key="3">
    <source>
        <dbReference type="ARBA" id="ARBA00021347"/>
    </source>
</evidence>
<dbReference type="EMBL" id="CP142736">
    <property type="protein sequence ID" value="WUR04987.1"/>
    <property type="molecule type" value="Genomic_DNA"/>
</dbReference>
<evidence type="ECO:0000313" key="6">
    <source>
        <dbReference type="EMBL" id="WUR04987.1"/>
    </source>
</evidence>
<dbReference type="SMART" id="SM00512">
    <property type="entry name" value="Skp1"/>
    <property type="match status" value="1"/>
</dbReference>
<name>A0AAX4JG69_9MICR</name>
<keyword evidence="4" id="KW-0539">Nucleus</keyword>
<evidence type="ECO:0000256" key="2">
    <source>
        <dbReference type="ARBA" id="ARBA00009993"/>
    </source>
</evidence>
<accession>A0AAX4JG69</accession>
<dbReference type="RefSeq" id="XP_065331132.1">
    <property type="nucleotide sequence ID" value="XM_065475060.1"/>
</dbReference>
<dbReference type="KEGG" id="vnx:VNE69_11150"/>
<keyword evidence="7" id="KW-1185">Reference proteome</keyword>
<evidence type="ECO:0000313" key="7">
    <source>
        <dbReference type="Proteomes" id="UP001334084"/>
    </source>
</evidence>
<dbReference type="GO" id="GO:0006511">
    <property type="term" value="P:ubiquitin-dependent protein catabolic process"/>
    <property type="evidence" value="ECO:0007669"/>
    <property type="project" value="InterPro"/>
</dbReference>
<dbReference type="Pfam" id="PF03931">
    <property type="entry name" value="Skp1_POZ"/>
    <property type="match status" value="1"/>
</dbReference>
<dbReference type="AlphaFoldDB" id="A0AAX4JG69"/>
<feature type="domain" description="SKP1 component POZ" evidence="5">
    <location>
        <begin position="9"/>
        <end position="69"/>
    </location>
</feature>
<protein>
    <recommendedName>
        <fullName evidence="3">Elongin-C</fullName>
    </recommendedName>
</protein>
<evidence type="ECO:0000259" key="5">
    <source>
        <dbReference type="Pfam" id="PF03931"/>
    </source>
</evidence>
<dbReference type="InterPro" id="IPR016073">
    <property type="entry name" value="Skp1_comp_POZ"/>
</dbReference>
<sequence length="97" mass="11070">MTNSKPDRVKLISSDGQEFTIKKEIAVFSKTLNMLFNSSSNYIESEAEAICLPIHSKCMRRIVEFLEYKASDKNVDEFVITDEETVDLLDAAAYLRI</sequence>
<dbReference type="GeneID" id="90542824"/>
<dbReference type="GO" id="GO:0005634">
    <property type="term" value="C:nucleus"/>
    <property type="evidence" value="ECO:0007669"/>
    <property type="project" value="UniProtKB-SubCell"/>
</dbReference>
<dbReference type="InterPro" id="IPR039948">
    <property type="entry name" value="ELC1"/>
</dbReference>
<dbReference type="InterPro" id="IPR011333">
    <property type="entry name" value="SKP1/BTB/POZ_sf"/>
</dbReference>
<reference evidence="6" key="1">
    <citation type="journal article" date="2024" name="BMC Genomics">
        <title>Functional annotation of a divergent genome using sequence and structure-based similarity.</title>
        <authorList>
            <person name="Svedberg D."/>
            <person name="Winiger R.R."/>
            <person name="Berg A."/>
            <person name="Sharma H."/>
            <person name="Tellgren-Roth C."/>
            <person name="Debrunner-Vossbrinck B.A."/>
            <person name="Vossbrinck C.R."/>
            <person name="Barandun J."/>
        </authorList>
    </citation>
    <scope>NUCLEOTIDE SEQUENCE</scope>
    <source>
        <strain evidence="6">Illinois isolate</strain>
    </source>
</reference>
<comment type="subcellular location">
    <subcellularLocation>
        <location evidence="1">Nucleus</location>
    </subcellularLocation>
</comment>
<dbReference type="InterPro" id="IPR001232">
    <property type="entry name" value="SKP1-like"/>
</dbReference>
<evidence type="ECO:0000256" key="1">
    <source>
        <dbReference type="ARBA" id="ARBA00004123"/>
    </source>
</evidence>
<organism evidence="6 7">
    <name type="scientific">Vairimorpha necatrix</name>
    <dbReference type="NCBI Taxonomy" id="6039"/>
    <lineage>
        <taxon>Eukaryota</taxon>
        <taxon>Fungi</taxon>
        <taxon>Fungi incertae sedis</taxon>
        <taxon>Microsporidia</taxon>
        <taxon>Nosematidae</taxon>
        <taxon>Vairimorpha</taxon>
    </lineage>
</organism>
<evidence type="ECO:0000256" key="4">
    <source>
        <dbReference type="ARBA" id="ARBA00023242"/>
    </source>
</evidence>
<dbReference type="Proteomes" id="UP001334084">
    <property type="component" value="Chromosome 11"/>
</dbReference>
<gene>
    <name evidence="6" type="ORF">VNE69_11150</name>
</gene>